<dbReference type="EMBL" id="CM047943">
    <property type="protein sequence ID" value="KAI9900183.1"/>
    <property type="molecule type" value="Genomic_DNA"/>
</dbReference>
<evidence type="ECO:0000313" key="2">
    <source>
        <dbReference type="Proteomes" id="UP001163324"/>
    </source>
</evidence>
<evidence type="ECO:0000313" key="1">
    <source>
        <dbReference type="EMBL" id="KAI9900183.1"/>
    </source>
</evidence>
<dbReference type="Proteomes" id="UP001163324">
    <property type="component" value="Chromosome 4"/>
</dbReference>
<sequence>MSDSQPSTLQSYIDSATGKAQSALGGVTGNSGDQAKGDLRKEKAEAEHDASHATARVPGATISGSGAAVTDNEKRTQGSWDQTLGSAKEAFGGLVGSEDLKAAGRQQNLEGQHQEAKGQLSDLGSGMAGRAQGALGSAVSSVTGDKSGQAHYEQMRAEGKTQQRGVEAEVQQQAEAERRENI</sequence>
<proteinExistence type="predicted"/>
<gene>
    <name evidence="1" type="ORF">N3K66_004445</name>
</gene>
<name>A0ACC0V3A9_9HYPO</name>
<organism evidence="1 2">
    <name type="scientific">Trichothecium roseum</name>
    <dbReference type="NCBI Taxonomy" id="47278"/>
    <lineage>
        <taxon>Eukaryota</taxon>
        <taxon>Fungi</taxon>
        <taxon>Dikarya</taxon>
        <taxon>Ascomycota</taxon>
        <taxon>Pezizomycotina</taxon>
        <taxon>Sordariomycetes</taxon>
        <taxon>Hypocreomycetidae</taxon>
        <taxon>Hypocreales</taxon>
        <taxon>Hypocreales incertae sedis</taxon>
        <taxon>Trichothecium</taxon>
    </lineage>
</organism>
<accession>A0ACC0V3A9</accession>
<reference evidence="1" key="1">
    <citation type="submission" date="2022-10" db="EMBL/GenBank/DDBJ databases">
        <title>Complete Genome of Trichothecium roseum strain YXFP-22015, a Plant Pathogen Isolated from Citrus.</title>
        <authorList>
            <person name="Wang Y."/>
            <person name="Zhu L."/>
        </authorList>
    </citation>
    <scope>NUCLEOTIDE SEQUENCE</scope>
    <source>
        <strain evidence="1">YXFP-22015</strain>
    </source>
</reference>
<protein>
    <submittedName>
        <fullName evidence="1">Uncharacterized protein</fullName>
    </submittedName>
</protein>
<comment type="caution">
    <text evidence="1">The sequence shown here is derived from an EMBL/GenBank/DDBJ whole genome shotgun (WGS) entry which is preliminary data.</text>
</comment>
<keyword evidence="2" id="KW-1185">Reference proteome</keyword>